<protein>
    <submittedName>
        <fullName evidence="2">Uncharacterized protein</fullName>
    </submittedName>
</protein>
<evidence type="ECO:0000313" key="3">
    <source>
        <dbReference type="Proteomes" id="UP000195521"/>
    </source>
</evidence>
<name>A0A1Y1JKP8_PLAGO</name>
<gene>
    <name evidence="2" type="ORF">PGO_091930</name>
</gene>
<evidence type="ECO:0000313" key="2">
    <source>
        <dbReference type="EMBL" id="GAW80993.1"/>
    </source>
</evidence>
<dbReference type="Gene3D" id="3.30.1120.120">
    <property type="match status" value="1"/>
</dbReference>
<dbReference type="Proteomes" id="UP000195521">
    <property type="component" value="Unassembled WGS sequence"/>
</dbReference>
<comment type="caution">
    <text evidence="2">The sequence shown here is derived from an EMBL/GenBank/DDBJ whole genome shotgun (WGS) entry which is preliminary data.</text>
</comment>
<dbReference type="OrthoDB" id="377384at2759"/>
<organism evidence="2 3">
    <name type="scientific">Plasmodium gonderi</name>
    <dbReference type="NCBI Taxonomy" id="77519"/>
    <lineage>
        <taxon>Eukaryota</taxon>
        <taxon>Sar</taxon>
        <taxon>Alveolata</taxon>
        <taxon>Apicomplexa</taxon>
        <taxon>Aconoidasida</taxon>
        <taxon>Haemosporida</taxon>
        <taxon>Plasmodiidae</taxon>
        <taxon>Plasmodium</taxon>
        <taxon>Plasmodium (Plasmodium)</taxon>
    </lineage>
</organism>
<keyword evidence="3" id="KW-1185">Reference proteome</keyword>
<dbReference type="OMA" id="RYEYAYD"/>
<feature type="compositionally biased region" description="Basic and acidic residues" evidence="1">
    <location>
        <begin position="1879"/>
        <end position="1888"/>
    </location>
</feature>
<sequence length="1999" mass="231531">MQNTVDPDSIPSGNIISQKCNNGMHIFNEGKQNSSNKNRKDQEKGQIEKNYLIIPNKQKNVPYISGDNITEKDGNNIAQKECKIVPTTNNTYYTHKVDCLRHKNSSQNILINEEEASTKKSLEEAVNRRKKISEMILANSSLNLSLSNCNFENFDIRKKTSLYNSDYGCGMDFENHVKYSKKVSEGNYSGITNQIEDRKGETTNRFGYGNDDSIGLSRNNHLNNLLHRSNLTYRIKDLSLGNSISIRIGDEVGQRNDQRHGDKKDNSNDNFKCDDEIDDYKTFLTLDSNQTIFKTKPLKLPDISFLNSSSRVYNTLDFSNAREENSTSKNLFRNKILYEKLDGLSFDLDEEDDSVGGSMNISDCRDVSGVVNFTHGMHLSRNNKWDSRRKLNLSAEQNTEKDNELQNKTGMFECSNKNFFNKNVDLLELKKEKQNNVVENYIKMNKVENFNREKLINNWITSINRIDYSNPISHMHHVEGPVSIHNVSNTMYSENCQKNNSHRKSHIHKMINQQNNEIIGKNAFEYNFLKNNSICNSSYRRKTIHLGDNSFMYNNARNYKIEKDTYYTNRISNTSDICPANYKFSNVSEVICNGRNENHTCNHMKYGNMYMLYGQPYDEKKNTQESKTYRSNSQHHNSHLNTIERFKEMLISVAKDNLNEYAKCIQSINDERLKSYKYYIKQVNDYNFSQYVNATFRESIPVKGIEESVLTNSDTFSSMRNSECENHKSASSIYCGNSSCEQLANVSLESSTTGSANDYSSDNSCDSDNATGNYSHSDNSGRHVASCSLKVYKKKKKKKIKPTKRLKSISKEQFNSCPERIKNEQHVSANHRDKKYIHSKNNSYEYQMSSKQNKRQTCMISESKFENGAKNNYHYTLEKLDSLKEKGERNRVNDVTFNSVQNNYVNENLKKKNKLHEQSLSKKKYLARRSNLCNQDCACSSCSSYRSNSIHSCSSKMSDQTSQFLKKEKKKKKRKEKNIKIYSRHSNGKNQKNTLFSFYADSRNCNSELNNSSISILQNSLFEWNCKKLILNDKQNNLQENLVNVTSTTNCNDTTVDDAIKKNATNGCGSESQRSTPINEGYPMMNENYGDYTEKKYLQESLQEREDKCMNMHMTCNVDQRNTNEWVTYENVMHIRENFKARNKTHNQNLYTQNSQKEIDKIPSDKIDNLCVTKGKTKNSHPENQKSYTCNLITEENMNIRCKNYDSFKDKMLTNVTSMHSKDRKNLIETDGKENSISYNIKRECSSDHSDFIFLNKKEKQIIDGGNDNLNFNLQINSYNYKQLRENDKIHIQNHTEMNNLHNCNLPFYNTDICQGKDIKEIIKNNKTRIEHLYDNEVNQSHLCVDANFNGFKYNTDNQMEGKENQTPSFVNKFHNSYNSEKNYCSYSINSYNEDSEDNNIITCSLDSFNEEFNNPISVPTPADSIFSDVSMHSPQKKNLNDISKPPNFERNQMGDMTVTHQHSPDGADDYGNSGNYFTTDMYNPNSSNLQRGGNASLGNGRFTGNTFQIHKEHVNYNKEEEQFYGINLINKKDDEKSLCLTPSYFPKREDTSSCSDNLKNLKMQSKYNSNMVHDEHQNNFVKYKNGMQKEKRNIYNATLDDENSIYDRKGINDNRIVTENMNHLDMNLICKQKKNISMQKTYEDAHQKNNNIYDQMNNSSDNIRNNIIGVEECEGEGIKEFEKKKKKYTLHKIVNTLEIKETKIKTKQGIFEITSEGEILFTFLGRSEIKEYKNVKRNNMNIDISKPRKLLFIIEINGINIKIKDVLINDILDFYNLLEEELPKAHKVRYEYAYDVIETLKKHTPKVSLTKKWLGVYNLMSNGTTPDFIATLKNNMFIDKVEIKNNQVTFILKDRNTVTLNIDDLNGVTTKITRQMKKKGEIGERGEQNSTQVKKLDEKSDKQSDVFSKEIISDDEQDVKAVLLNLQILLKKTGVSIDIIIQNWCNTLQAYSQCLSLLTKGNAEYTLRLKKELANVTGKTEILRREIYFSIFPVIIEE</sequence>
<dbReference type="GeneID" id="39747711"/>
<proteinExistence type="predicted"/>
<dbReference type="InterPro" id="IPR046437">
    <property type="entry name" value="Ser_Thr-PK_POLO_box_1_sf"/>
</dbReference>
<dbReference type="RefSeq" id="XP_028543582.1">
    <property type="nucleotide sequence ID" value="XM_028687781.1"/>
</dbReference>
<feature type="region of interest" description="Disordered" evidence="1">
    <location>
        <begin position="1877"/>
        <end position="1898"/>
    </location>
</feature>
<reference evidence="3" key="1">
    <citation type="submission" date="2017-04" db="EMBL/GenBank/DDBJ databases">
        <title>Plasmodium gonderi genome.</title>
        <authorList>
            <person name="Arisue N."/>
            <person name="Honma H."/>
            <person name="Kawai S."/>
            <person name="Tougan T."/>
            <person name="Tanabe K."/>
            <person name="Horii T."/>
        </authorList>
    </citation>
    <scope>NUCLEOTIDE SEQUENCE [LARGE SCALE GENOMIC DNA]</scope>
    <source>
        <strain evidence="3">ATCC 30045</strain>
    </source>
</reference>
<accession>A0A1Y1JKP8</accession>
<dbReference type="EMBL" id="BDQF01000010">
    <property type="protein sequence ID" value="GAW80993.1"/>
    <property type="molecule type" value="Genomic_DNA"/>
</dbReference>
<evidence type="ECO:0000256" key="1">
    <source>
        <dbReference type="SAM" id="MobiDB-lite"/>
    </source>
</evidence>